<name>A0A0E9UP67_ANGAN</name>
<dbReference type="AlphaFoldDB" id="A0A0E9UP67"/>
<protein>
    <submittedName>
        <fullName evidence="1">Uncharacterized protein</fullName>
    </submittedName>
</protein>
<sequence>MKYCVENKLSQESNFTQSWRSLIQFSGRGRLKDKVSWKESCCD</sequence>
<organism evidence="1">
    <name type="scientific">Anguilla anguilla</name>
    <name type="common">European freshwater eel</name>
    <name type="synonym">Muraena anguilla</name>
    <dbReference type="NCBI Taxonomy" id="7936"/>
    <lineage>
        <taxon>Eukaryota</taxon>
        <taxon>Metazoa</taxon>
        <taxon>Chordata</taxon>
        <taxon>Craniata</taxon>
        <taxon>Vertebrata</taxon>
        <taxon>Euteleostomi</taxon>
        <taxon>Actinopterygii</taxon>
        <taxon>Neopterygii</taxon>
        <taxon>Teleostei</taxon>
        <taxon>Anguilliformes</taxon>
        <taxon>Anguillidae</taxon>
        <taxon>Anguilla</taxon>
    </lineage>
</organism>
<evidence type="ECO:0000313" key="1">
    <source>
        <dbReference type="EMBL" id="JAH67010.1"/>
    </source>
</evidence>
<dbReference type="EMBL" id="GBXM01041567">
    <property type="protein sequence ID" value="JAH67010.1"/>
    <property type="molecule type" value="Transcribed_RNA"/>
</dbReference>
<reference evidence="1" key="1">
    <citation type="submission" date="2014-11" db="EMBL/GenBank/DDBJ databases">
        <authorList>
            <person name="Amaro Gonzalez C."/>
        </authorList>
    </citation>
    <scope>NUCLEOTIDE SEQUENCE</scope>
</reference>
<proteinExistence type="predicted"/>
<accession>A0A0E9UP67</accession>
<reference evidence="1" key="2">
    <citation type="journal article" date="2015" name="Fish Shellfish Immunol.">
        <title>Early steps in the European eel (Anguilla anguilla)-Vibrio vulnificus interaction in the gills: Role of the RtxA13 toxin.</title>
        <authorList>
            <person name="Callol A."/>
            <person name="Pajuelo D."/>
            <person name="Ebbesson L."/>
            <person name="Teles M."/>
            <person name="MacKenzie S."/>
            <person name="Amaro C."/>
        </authorList>
    </citation>
    <scope>NUCLEOTIDE SEQUENCE</scope>
</reference>